<evidence type="ECO:0000313" key="3">
    <source>
        <dbReference type="Proteomes" id="UP001209878"/>
    </source>
</evidence>
<keyword evidence="3" id="KW-1185">Reference proteome</keyword>
<dbReference type="EMBL" id="JAODUO010000214">
    <property type="protein sequence ID" value="KAK2186070.1"/>
    <property type="molecule type" value="Genomic_DNA"/>
</dbReference>
<gene>
    <name evidence="2" type="ORF">NP493_204g07039</name>
</gene>
<accession>A0AAD9P0W2</accession>
<sequence>MSSRSTRGLRCWNTDASTTWSGGARSNWRVRTARCGPIVSTSSGVASARSMCSHRTRRRCNSAPRRICAGATGSAAGADGAGGSTARLARAARNAGRTARNAGARPPRCKRHPFIGQHDGFSRRCHYRPPPHVATVGRRIRRRRVGTNDVMDV</sequence>
<dbReference type="AlphaFoldDB" id="A0AAD9P0W2"/>
<name>A0AAD9P0W2_RIDPI</name>
<feature type="region of interest" description="Disordered" evidence="1">
    <location>
        <begin position="93"/>
        <end position="115"/>
    </location>
</feature>
<protein>
    <submittedName>
        <fullName evidence="2">Uncharacterized protein</fullName>
    </submittedName>
</protein>
<organism evidence="2 3">
    <name type="scientific">Ridgeia piscesae</name>
    <name type="common">Tubeworm</name>
    <dbReference type="NCBI Taxonomy" id="27915"/>
    <lineage>
        <taxon>Eukaryota</taxon>
        <taxon>Metazoa</taxon>
        <taxon>Spiralia</taxon>
        <taxon>Lophotrochozoa</taxon>
        <taxon>Annelida</taxon>
        <taxon>Polychaeta</taxon>
        <taxon>Sedentaria</taxon>
        <taxon>Canalipalpata</taxon>
        <taxon>Sabellida</taxon>
        <taxon>Siboglinidae</taxon>
        <taxon>Ridgeia</taxon>
    </lineage>
</organism>
<evidence type="ECO:0000256" key="1">
    <source>
        <dbReference type="SAM" id="MobiDB-lite"/>
    </source>
</evidence>
<comment type="caution">
    <text evidence="2">The sequence shown here is derived from an EMBL/GenBank/DDBJ whole genome shotgun (WGS) entry which is preliminary data.</text>
</comment>
<feature type="compositionally biased region" description="Low complexity" evidence="1">
    <location>
        <begin position="93"/>
        <end position="106"/>
    </location>
</feature>
<proteinExistence type="predicted"/>
<evidence type="ECO:0000313" key="2">
    <source>
        <dbReference type="EMBL" id="KAK2186070.1"/>
    </source>
</evidence>
<dbReference type="Proteomes" id="UP001209878">
    <property type="component" value="Unassembled WGS sequence"/>
</dbReference>
<reference evidence="2" key="1">
    <citation type="journal article" date="2023" name="Mol. Biol. Evol.">
        <title>Third-Generation Sequencing Reveals the Adaptive Role of the Epigenome in Three Deep-Sea Polychaetes.</title>
        <authorList>
            <person name="Perez M."/>
            <person name="Aroh O."/>
            <person name="Sun Y."/>
            <person name="Lan Y."/>
            <person name="Juniper S.K."/>
            <person name="Young C.R."/>
            <person name="Angers B."/>
            <person name="Qian P.Y."/>
        </authorList>
    </citation>
    <scope>NUCLEOTIDE SEQUENCE</scope>
    <source>
        <strain evidence="2">R07B-5</strain>
    </source>
</reference>